<dbReference type="PANTHER" id="PTHR33988">
    <property type="entry name" value="ENDORIBONUCLEASE MAZF-RELATED"/>
    <property type="match status" value="1"/>
</dbReference>
<protein>
    <recommendedName>
        <fullName evidence="1">mRNA interferase</fullName>
        <ecNumber evidence="1">3.1.-.-</ecNumber>
    </recommendedName>
</protein>
<keyword evidence="1" id="KW-0255">Endonuclease</keyword>
<dbReference type="GO" id="GO:0016075">
    <property type="term" value="P:rRNA catabolic process"/>
    <property type="evidence" value="ECO:0007669"/>
    <property type="project" value="TreeGrafter"/>
</dbReference>
<dbReference type="EC" id="3.1.-.-" evidence="1"/>
<accession>A0A3S0JG80</accession>
<dbReference type="GO" id="GO:0006402">
    <property type="term" value="P:mRNA catabolic process"/>
    <property type="evidence" value="ECO:0007669"/>
    <property type="project" value="TreeGrafter"/>
</dbReference>
<comment type="function">
    <text evidence="1">Toxic component of a type II toxin-antitoxin (TA) system.</text>
</comment>
<dbReference type="Gene3D" id="2.30.30.110">
    <property type="match status" value="1"/>
</dbReference>
<dbReference type="GO" id="GO:0003677">
    <property type="term" value="F:DNA binding"/>
    <property type="evidence" value="ECO:0007669"/>
    <property type="project" value="InterPro"/>
</dbReference>
<dbReference type="Pfam" id="PF02452">
    <property type="entry name" value="PemK_toxin"/>
    <property type="match status" value="1"/>
</dbReference>
<dbReference type="RefSeq" id="WP_126693965.1">
    <property type="nucleotide sequence ID" value="NZ_RXOF01000008.1"/>
</dbReference>
<dbReference type="InterPro" id="IPR011067">
    <property type="entry name" value="Plasmid_toxin/cell-grow_inhib"/>
</dbReference>
<sequence length="116" mass="12912">MSIRRWEIYRADLDPVLGSEQGKTRPVLVISDDALNDLLRVVNVLPLTSRKPGRRVYPNEALLPAGSGGLPNESIALAYQIRTLDKQRLTLRYGAVRTADVREAVEAALKFQLNLS</sequence>
<evidence type="ECO:0000256" key="1">
    <source>
        <dbReference type="PIRNR" id="PIRNR033490"/>
    </source>
</evidence>
<dbReference type="AlphaFoldDB" id="A0A3S0JG80"/>
<comment type="caution">
    <text evidence="2">The sequence shown here is derived from an EMBL/GenBank/DDBJ whole genome shotgun (WGS) entry which is preliminary data.</text>
</comment>
<dbReference type="EMBL" id="RXOF01000008">
    <property type="protein sequence ID" value="RTQ48889.1"/>
    <property type="molecule type" value="Genomic_DNA"/>
</dbReference>
<gene>
    <name evidence="2" type="ORF">EJV47_14935</name>
</gene>
<reference evidence="2 3" key="1">
    <citation type="submission" date="2018-12" db="EMBL/GenBank/DDBJ databases">
        <title>Hymenobacter gummosus sp. nov., isolated from a spring.</title>
        <authorList>
            <person name="Nie L."/>
        </authorList>
    </citation>
    <scope>NUCLEOTIDE SEQUENCE [LARGE SCALE GENOMIC DNA]</scope>
    <source>
        <strain evidence="2 3">KCTC 52166</strain>
    </source>
</reference>
<name>A0A3S0JG80_9BACT</name>
<evidence type="ECO:0000313" key="3">
    <source>
        <dbReference type="Proteomes" id="UP000282184"/>
    </source>
</evidence>
<dbReference type="GO" id="GO:0016787">
    <property type="term" value="F:hydrolase activity"/>
    <property type="evidence" value="ECO:0007669"/>
    <property type="project" value="UniProtKB-KW"/>
</dbReference>
<dbReference type="OrthoDB" id="9808744at2"/>
<dbReference type="PIRSF" id="PIRSF033490">
    <property type="entry name" value="MazF"/>
    <property type="match status" value="1"/>
</dbReference>
<proteinExistence type="inferred from homology"/>
<keyword evidence="1" id="KW-0378">Hydrolase</keyword>
<dbReference type="GO" id="GO:0004521">
    <property type="term" value="F:RNA endonuclease activity"/>
    <property type="evidence" value="ECO:0007669"/>
    <property type="project" value="TreeGrafter"/>
</dbReference>
<dbReference type="SUPFAM" id="SSF50118">
    <property type="entry name" value="Cell growth inhibitor/plasmid maintenance toxic component"/>
    <property type="match status" value="1"/>
</dbReference>
<dbReference type="InterPro" id="IPR003477">
    <property type="entry name" value="PemK-like"/>
</dbReference>
<comment type="similarity">
    <text evidence="1">Belongs to the PemK/MazF family.</text>
</comment>
<keyword evidence="3" id="KW-1185">Reference proteome</keyword>
<dbReference type="Proteomes" id="UP000282184">
    <property type="component" value="Unassembled WGS sequence"/>
</dbReference>
<evidence type="ECO:0000313" key="2">
    <source>
        <dbReference type="EMBL" id="RTQ48889.1"/>
    </source>
</evidence>
<organism evidence="2 3">
    <name type="scientific">Hymenobacter gummosus</name>
    <dbReference type="NCBI Taxonomy" id="1776032"/>
    <lineage>
        <taxon>Bacteria</taxon>
        <taxon>Pseudomonadati</taxon>
        <taxon>Bacteroidota</taxon>
        <taxon>Cytophagia</taxon>
        <taxon>Cytophagales</taxon>
        <taxon>Hymenobacteraceae</taxon>
        <taxon>Hymenobacter</taxon>
    </lineage>
</organism>
<keyword evidence="1" id="KW-0540">Nuclease</keyword>